<keyword evidence="4" id="KW-1185">Reference proteome</keyword>
<comment type="caution">
    <text evidence="3">The sequence shown here is derived from an EMBL/GenBank/DDBJ whole genome shotgun (WGS) entry which is preliminary data.</text>
</comment>
<dbReference type="InterPro" id="IPR047726">
    <property type="entry name" value="CsgH_dom"/>
</dbReference>
<feature type="chain" id="PRO_5009138208" description="CsgH-like domain-containing protein" evidence="1">
    <location>
        <begin position="27"/>
        <end position="133"/>
    </location>
</feature>
<dbReference type="InterPro" id="IPR053722">
    <property type="entry name" value="Curli_assembly_CsgC/AgfC"/>
</dbReference>
<name>A0A1E3VG29_9HYPH</name>
<organism evidence="3 4">
    <name type="scientific">Sinorhizobium alkalisoli</name>
    <dbReference type="NCBI Taxonomy" id="1752398"/>
    <lineage>
        <taxon>Bacteria</taxon>
        <taxon>Pseudomonadati</taxon>
        <taxon>Pseudomonadota</taxon>
        <taxon>Alphaproteobacteria</taxon>
        <taxon>Hyphomicrobiales</taxon>
        <taxon>Rhizobiaceae</taxon>
        <taxon>Sinorhizobium/Ensifer group</taxon>
        <taxon>Sinorhizobium</taxon>
    </lineage>
</organism>
<keyword evidence="1" id="KW-0732">Signal</keyword>
<evidence type="ECO:0000313" key="4">
    <source>
        <dbReference type="Proteomes" id="UP000094342"/>
    </source>
</evidence>
<dbReference type="OrthoDB" id="8367544at2"/>
<gene>
    <name evidence="3" type="ORF">A8M32_04490</name>
</gene>
<dbReference type="STRING" id="1752398.A8M32_04490"/>
<dbReference type="RefSeq" id="WP_069457219.1">
    <property type="nucleotide sequence ID" value="NZ_LYBW01000043.1"/>
</dbReference>
<reference evidence="4" key="1">
    <citation type="submission" date="2016-05" db="EMBL/GenBank/DDBJ databases">
        <authorList>
            <person name="Li Y."/>
        </authorList>
    </citation>
    <scope>NUCLEOTIDE SEQUENCE [LARGE SCALE GENOMIC DNA]</scope>
    <source>
        <strain evidence="4">YIC4027</strain>
    </source>
</reference>
<dbReference type="Pfam" id="PF21112">
    <property type="entry name" value="CsgH"/>
    <property type="match status" value="1"/>
</dbReference>
<evidence type="ECO:0000256" key="1">
    <source>
        <dbReference type="SAM" id="SignalP"/>
    </source>
</evidence>
<evidence type="ECO:0000259" key="2">
    <source>
        <dbReference type="Pfam" id="PF21112"/>
    </source>
</evidence>
<dbReference type="NCBIfam" id="NF041112">
    <property type="entry name" value="chap_CsgH_alph"/>
    <property type="match status" value="1"/>
</dbReference>
<dbReference type="InterPro" id="IPR048632">
    <property type="entry name" value="CsgH-like"/>
</dbReference>
<evidence type="ECO:0000313" key="3">
    <source>
        <dbReference type="EMBL" id="ODR92494.1"/>
    </source>
</evidence>
<dbReference type="Gene3D" id="2.60.40.2420">
    <property type="match status" value="1"/>
</dbReference>
<protein>
    <recommendedName>
        <fullName evidence="2">CsgH-like domain-containing protein</fullName>
    </recommendedName>
</protein>
<proteinExistence type="predicted"/>
<feature type="domain" description="CsgH-like" evidence="2">
    <location>
        <begin position="38"/>
        <end position="125"/>
    </location>
</feature>
<accession>A0A1E3VG29</accession>
<dbReference type="AlphaFoldDB" id="A0A1E3VG29"/>
<dbReference type="EMBL" id="LYBW01000043">
    <property type="protein sequence ID" value="ODR92494.1"/>
    <property type="molecule type" value="Genomic_DNA"/>
</dbReference>
<dbReference type="Proteomes" id="UP000094342">
    <property type="component" value="Unassembled WGS sequence"/>
</dbReference>
<sequence length="133" mass="13342">MPRIADHPRRATAALALVLLPAVALAAMGAAGQADGPVRCEIRVAPEGTLMTLEALVHADKNVSGTYSFRVKSAGRMGGTDIEQGGAFDAAPGRPAVLGTVALSANGAAYDAALDVTVGGSNVSCTERVGGRK</sequence>
<feature type="signal peptide" evidence="1">
    <location>
        <begin position="1"/>
        <end position="26"/>
    </location>
</feature>